<proteinExistence type="predicted"/>
<reference evidence="1 2" key="1">
    <citation type="journal article" date="2013" name="Genome Announc.">
        <title>Draft Genome Sequence of the Aeromonas diversa Type Strain.</title>
        <authorList>
            <person name="Farfan M."/>
            <person name="Spataro N."/>
            <person name="Sanglas A."/>
            <person name="Albarral V."/>
            <person name="Loren J.G."/>
            <person name="Bosch E."/>
            <person name="Fuste M.C."/>
        </authorList>
    </citation>
    <scope>NUCLEOTIDE SEQUENCE [LARGE SCALE GENOMIC DNA]</scope>
    <source>
        <strain evidence="1 2">2478-85</strain>
    </source>
</reference>
<protein>
    <submittedName>
        <fullName evidence="1">Alpha-2-macroglobulin</fullName>
    </submittedName>
</protein>
<comment type="caution">
    <text evidence="1">The sequence shown here is derived from an EMBL/GenBank/DDBJ whole genome shotgun (WGS) entry which is preliminary data.</text>
</comment>
<gene>
    <name evidence="1" type="ORF">G114_11055</name>
</gene>
<sequence>MRAVTPGEYAVPLTQVEDMVRPELRARGGEGISHTRIAQAR</sequence>
<evidence type="ECO:0000313" key="2">
    <source>
        <dbReference type="Proteomes" id="UP000023775"/>
    </source>
</evidence>
<evidence type="ECO:0000313" key="1">
    <source>
        <dbReference type="EMBL" id="ENY71840.1"/>
    </source>
</evidence>
<organism evidence="1 2">
    <name type="scientific">Aeromonas diversa CDC 2478-85</name>
    <dbReference type="NCBI Taxonomy" id="1268237"/>
    <lineage>
        <taxon>Bacteria</taxon>
        <taxon>Pseudomonadati</taxon>
        <taxon>Pseudomonadota</taxon>
        <taxon>Gammaproteobacteria</taxon>
        <taxon>Aeromonadales</taxon>
        <taxon>Aeromonadaceae</taxon>
        <taxon>Aeromonas</taxon>
    </lineage>
</organism>
<accession>N9U0L6</accession>
<dbReference type="AlphaFoldDB" id="N9U0L6"/>
<keyword evidence="2" id="KW-1185">Reference proteome</keyword>
<name>N9U0L6_9GAMM</name>
<dbReference type="EMBL" id="APVG01000026">
    <property type="protein sequence ID" value="ENY71840.1"/>
    <property type="molecule type" value="Genomic_DNA"/>
</dbReference>
<dbReference type="Proteomes" id="UP000023775">
    <property type="component" value="Unassembled WGS sequence"/>
</dbReference>